<accession>A0A0V1GPR3</accession>
<dbReference type="AlphaFoldDB" id="A0A0V1GPR3"/>
<dbReference type="EMBL" id="JYDP01000507">
    <property type="protein sequence ID" value="KRZ00350.1"/>
    <property type="molecule type" value="Genomic_DNA"/>
</dbReference>
<protein>
    <submittedName>
        <fullName evidence="1">Uncharacterized protein</fullName>
    </submittedName>
</protein>
<evidence type="ECO:0000313" key="2">
    <source>
        <dbReference type="EMBL" id="KRZ00350.1"/>
    </source>
</evidence>
<proteinExistence type="predicted"/>
<keyword evidence="3" id="KW-1185">Reference proteome</keyword>
<evidence type="ECO:0000313" key="1">
    <source>
        <dbReference type="EMBL" id="KRZ00349.1"/>
    </source>
</evidence>
<reference evidence="1 3" key="1">
    <citation type="submission" date="2015-01" db="EMBL/GenBank/DDBJ databases">
        <title>Evolution of Trichinella species and genotypes.</title>
        <authorList>
            <person name="Korhonen P.K."/>
            <person name="Edoardo P."/>
            <person name="Giuseppe L.R."/>
            <person name="Gasser R.B."/>
        </authorList>
    </citation>
    <scope>NUCLEOTIDE SEQUENCE [LARGE SCALE GENOMIC DNA]</scope>
    <source>
        <strain evidence="1">ISS1029</strain>
    </source>
</reference>
<dbReference type="Proteomes" id="UP000055024">
    <property type="component" value="Unassembled WGS sequence"/>
</dbReference>
<evidence type="ECO:0000313" key="3">
    <source>
        <dbReference type="Proteomes" id="UP000055024"/>
    </source>
</evidence>
<name>A0A0V1GPR3_9BILA</name>
<comment type="caution">
    <text evidence="1">The sequence shown here is derived from an EMBL/GenBank/DDBJ whole genome shotgun (WGS) entry which is preliminary data.</text>
</comment>
<sequence length="83" mass="9332">MKTKKTTLHQGCASARPFKQITVCSAKLSDVFGLNSVIMISVGKCLINEANEVIKETTRKPILEFKFFQFESRKVSTKCNDNC</sequence>
<organism evidence="1 3">
    <name type="scientific">Trichinella zimbabwensis</name>
    <dbReference type="NCBI Taxonomy" id="268475"/>
    <lineage>
        <taxon>Eukaryota</taxon>
        <taxon>Metazoa</taxon>
        <taxon>Ecdysozoa</taxon>
        <taxon>Nematoda</taxon>
        <taxon>Enoplea</taxon>
        <taxon>Dorylaimia</taxon>
        <taxon>Trichinellida</taxon>
        <taxon>Trichinellidae</taxon>
        <taxon>Trichinella</taxon>
    </lineage>
</organism>
<gene>
    <name evidence="2" type="ORF">T11_1230</name>
    <name evidence="1" type="ORF">T11_15636</name>
</gene>
<dbReference type="EMBL" id="JYDP01000507">
    <property type="protein sequence ID" value="KRZ00349.1"/>
    <property type="molecule type" value="Genomic_DNA"/>
</dbReference>